<dbReference type="InterPro" id="IPR051965">
    <property type="entry name" value="ChromReg_NeuronalGeneExpr"/>
</dbReference>
<organism evidence="12">
    <name type="scientific">Tetraodon nigroviridis</name>
    <name type="common">Spotted green pufferfish</name>
    <name type="synonym">Chelonodon nigroviridis</name>
    <dbReference type="NCBI Taxonomy" id="99883"/>
    <lineage>
        <taxon>Eukaryota</taxon>
        <taxon>Metazoa</taxon>
        <taxon>Chordata</taxon>
        <taxon>Craniata</taxon>
        <taxon>Vertebrata</taxon>
        <taxon>Euteleostomi</taxon>
        <taxon>Actinopterygii</taxon>
        <taxon>Neopterygii</taxon>
        <taxon>Teleostei</taxon>
        <taxon>Neoteleostei</taxon>
        <taxon>Acanthomorphata</taxon>
        <taxon>Eupercaria</taxon>
        <taxon>Tetraodontiformes</taxon>
        <taxon>Tetradontoidea</taxon>
        <taxon>Tetraodontidae</taxon>
        <taxon>Tetraodon</taxon>
    </lineage>
</organism>
<evidence type="ECO:0000256" key="6">
    <source>
        <dbReference type="ARBA" id="ARBA00039787"/>
    </source>
</evidence>
<feature type="DNA-binding region" description="HMG box" evidence="8">
    <location>
        <begin position="45"/>
        <end position="113"/>
    </location>
</feature>
<dbReference type="InterPro" id="IPR036910">
    <property type="entry name" value="HMG_box_dom_sf"/>
</dbReference>
<reference evidence="12" key="1">
    <citation type="journal article" date="2004" name="Nature">
        <title>Genome duplication in the teleost fish Tetraodon nigroviridis reveals the early vertebrate proto-karyotype.</title>
        <authorList>
            <person name="Jaillon O."/>
            <person name="Aury J.-M."/>
            <person name="Brunet F."/>
            <person name="Petit J.-L."/>
            <person name="Stange-Thomann N."/>
            <person name="Mauceli E."/>
            <person name="Bouneau L."/>
            <person name="Fischer C."/>
            <person name="Ozouf-Costaz C."/>
            <person name="Bernot A."/>
            <person name="Nicaud S."/>
            <person name="Jaffe D."/>
            <person name="Fisher S."/>
            <person name="Lutfalla G."/>
            <person name="Dossat C."/>
            <person name="Segurens B."/>
            <person name="Dasilva C."/>
            <person name="Salanoubat M."/>
            <person name="Levy M."/>
            <person name="Boudet N."/>
            <person name="Castellano S."/>
            <person name="Anthouard V."/>
            <person name="Jubin C."/>
            <person name="Castelli V."/>
            <person name="Katinka M."/>
            <person name="Vacherie B."/>
            <person name="Biemont C."/>
            <person name="Skalli Z."/>
            <person name="Cattolico L."/>
            <person name="Poulain J."/>
            <person name="De Berardinis V."/>
            <person name="Cruaud C."/>
            <person name="Duprat S."/>
            <person name="Brottier P."/>
            <person name="Coutanceau J.-P."/>
            <person name="Gouzy J."/>
            <person name="Parra G."/>
            <person name="Lardier G."/>
            <person name="Chapple C."/>
            <person name="McKernan K.J."/>
            <person name="McEwan P."/>
            <person name="Bosak S."/>
            <person name="Kellis M."/>
            <person name="Volff J.-N."/>
            <person name="Guigo R."/>
            <person name="Zody M.C."/>
            <person name="Mesirov J."/>
            <person name="Lindblad-Toh K."/>
            <person name="Birren B."/>
            <person name="Nusbaum C."/>
            <person name="Kahn D."/>
            <person name="Robinson-Rechavi M."/>
            <person name="Laudet V."/>
            <person name="Schachter V."/>
            <person name="Quetier F."/>
            <person name="Saurin W."/>
            <person name="Scarpelli C."/>
            <person name="Wincker P."/>
            <person name="Lander E.S."/>
            <person name="Weissenbach J."/>
            <person name="Roest Crollius H."/>
        </authorList>
    </citation>
    <scope>NUCLEOTIDE SEQUENCE [LARGE SCALE GENOMIC DNA]</scope>
</reference>
<feature type="compositionally biased region" description="Low complexity" evidence="10">
    <location>
        <begin position="692"/>
        <end position="709"/>
    </location>
</feature>
<dbReference type="KEGG" id="tng:GSTEN00016101G001"/>
<dbReference type="PANTHER" id="PTHR46040:SF1">
    <property type="entry name" value="HIGH MOBILITY GROUP PROTEIN 20A-RELATED"/>
    <property type="match status" value="1"/>
</dbReference>
<dbReference type="SUPFAM" id="SSF47095">
    <property type="entry name" value="HMG-box"/>
    <property type="match status" value="1"/>
</dbReference>
<dbReference type="Gene3D" id="1.10.30.10">
    <property type="entry name" value="High mobility group box domain"/>
    <property type="match status" value="1"/>
</dbReference>
<evidence type="ECO:0000256" key="8">
    <source>
        <dbReference type="PROSITE-ProRule" id="PRU00267"/>
    </source>
</evidence>
<dbReference type="PROSITE" id="PS50118">
    <property type="entry name" value="HMG_BOX_2"/>
    <property type="match status" value="1"/>
</dbReference>
<comment type="caution">
    <text evidence="12">The sequence shown here is derived from an EMBL/GenBank/DDBJ whole genome shotgun (WGS) entry which is preliminary data.</text>
</comment>
<dbReference type="GO" id="GO:0010468">
    <property type="term" value="P:regulation of gene expression"/>
    <property type="evidence" value="ECO:0007669"/>
    <property type="project" value="TreeGrafter"/>
</dbReference>
<dbReference type="PANTHER" id="PTHR46040">
    <property type="entry name" value="HIGH MOBILITY GROUP PROTEIN 2"/>
    <property type="match status" value="1"/>
</dbReference>
<feature type="compositionally biased region" description="Basic and acidic residues" evidence="10">
    <location>
        <begin position="854"/>
        <end position="863"/>
    </location>
</feature>
<feature type="compositionally biased region" description="Basic and acidic residues" evidence="10">
    <location>
        <begin position="56"/>
        <end position="69"/>
    </location>
</feature>
<dbReference type="GO" id="GO:0005634">
    <property type="term" value="C:nucleus"/>
    <property type="evidence" value="ECO:0007669"/>
    <property type="project" value="UniProtKB-UniRule"/>
</dbReference>
<keyword evidence="2 9" id="KW-0175">Coiled coil</keyword>
<evidence type="ECO:0000256" key="3">
    <source>
        <dbReference type="ARBA" id="ARBA00023125"/>
    </source>
</evidence>
<dbReference type="OrthoDB" id="3213154at2759"/>
<dbReference type="Pfam" id="PF00505">
    <property type="entry name" value="HMG_box"/>
    <property type="match status" value="1"/>
</dbReference>
<protein>
    <recommendedName>
        <fullName evidence="6">High mobility group protein 20A</fullName>
    </recommendedName>
    <alternativeName>
        <fullName evidence="7">HMG box-containing protein 20A</fullName>
    </alternativeName>
</protein>
<keyword evidence="5 8" id="KW-0539">Nucleus</keyword>
<gene>
    <name evidence="12" type="ORF">GSTENG00016101001</name>
</gene>
<dbReference type="EMBL" id="CAAE01014555">
    <property type="protein sequence ID" value="CAF98406.1"/>
    <property type="molecule type" value="Genomic_DNA"/>
</dbReference>
<evidence type="ECO:0000256" key="1">
    <source>
        <dbReference type="ARBA" id="ARBA00023015"/>
    </source>
</evidence>
<evidence type="ECO:0000256" key="9">
    <source>
        <dbReference type="SAM" id="Coils"/>
    </source>
</evidence>
<evidence type="ECO:0000256" key="7">
    <source>
        <dbReference type="ARBA" id="ARBA00043040"/>
    </source>
</evidence>
<evidence type="ECO:0000256" key="10">
    <source>
        <dbReference type="SAM" id="MobiDB-lite"/>
    </source>
</evidence>
<dbReference type="GO" id="GO:0003677">
    <property type="term" value="F:DNA binding"/>
    <property type="evidence" value="ECO:0007669"/>
    <property type="project" value="UniProtKB-UniRule"/>
</dbReference>
<feature type="region of interest" description="Disordered" evidence="10">
    <location>
        <begin position="497"/>
        <end position="551"/>
    </location>
</feature>
<feature type="region of interest" description="Disordered" evidence="10">
    <location>
        <begin position="745"/>
        <end position="769"/>
    </location>
</feature>
<dbReference type="SMART" id="SM00398">
    <property type="entry name" value="HMG"/>
    <property type="match status" value="1"/>
</dbReference>
<feature type="region of interest" description="Disordered" evidence="10">
    <location>
        <begin position="682"/>
        <end position="728"/>
    </location>
</feature>
<evidence type="ECO:0000256" key="5">
    <source>
        <dbReference type="ARBA" id="ARBA00023242"/>
    </source>
</evidence>
<evidence type="ECO:0000259" key="11">
    <source>
        <dbReference type="PROSITE" id="PS50118"/>
    </source>
</evidence>
<feature type="compositionally biased region" description="Basic residues" evidence="10">
    <location>
        <begin position="26"/>
        <end position="38"/>
    </location>
</feature>
<proteinExistence type="predicted"/>
<feature type="domain" description="HMG box" evidence="11">
    <location>
        <begin position="45"/>
        <end position="113"/>
    </location>
</feature>
<evidence type="ECO:0000313" key="12">
    <source>
        <dbReference type="EMBL" id="CAF98406.1"/>
    </source>
</evidence>
<feature type="compositionally biased region" description="Low complexity" evidence="10">
    <location>
        <begin position="500"/>
        <end position="514"/>
    </location>
</feature>
<sequence>MDEQTGSPGGAAENNSQRNGEEKPRRGSWTKGRKRKKPMKDSNAPKAPLTGYVRFMNDRREQLRAERPDVPFPEITRMLGNEWSKLPPEEKQRYLDEAERDKERYMRELEKYQKTEAYKHFKRKVQEKQKGKRIRGDGGHQVANEALHEKDTEGKDRTVFDIPIFTEEFLNHSKAREAEMRQLRKTHMEYEERNAALQKHVESMRAAVERLEGDVIQERGRNGLLHQHLETLRQALTSSFCSLPLPGENQWHTGSGETPTLDTVDSYMKKLHSLIISNPQEHESLINTVRDVVSRLDRAAVCSAPQMPQRVVKDAACARQQKNLPRLSYFGQQSLIQEFLLHCVWSWGTSQKKSGNIRYQEVWTSSTSPRQKIPKGDFGLRSHPGPSSSIQQCSHKSAPTSPIAGLSSSRTVPVKSPNLSEIKFNSFNNAGMPPFPIIIRDEPAYARSSKNAVKVPIVINPSAYDNLAVYKSFLGLSGELPQPKGVGNRVASHTYEEIGSSESVQSSSTEKTVSGKGTSEMASIEEAKYPSEPVSRPSNLQTKSTTDSRTVTSIVISSTDRAPTLTTSSSSPAVLAITANLQNTNSSASSALNACETSVETTFNKDDKDCASSSETTGNHKEEASAVLLQIVASIQPPQSPPESPLEKTRTLDSEELYALPPDATTDTLLRPKSLFSTTDVCLSKPKKDTPSKVLSKSQSASAAVQLSSPRSEENAPDPPPRSTSSPYHAANILQRHFVNWTKSSFSNSPVRPAEVSPGGEGRRLSAESSKPKRWISFKSFFRRRKDDDESRERGEKEKEKGKLVGIDGTVIHVLPPPPIQQQHWFTEAKPEDPTQKPTIIFTYKPESSTGDEGELRIEESRD</sequence>
<dbReference type="InterPro" id="IPR009071">
    <property type="entry name" value="HMG_box_dom"/>
</dbReference>
<reference evidence="12" key="2">
    <citation type="submission" date="2004-02" db="EMBL/GenBank/DDBJ databases">
        <authorList>
            <consortium name="Genoscope"/>
            <consortium name="Whitehead Institute Centre for Genome Research"/>
        </authorList>
    </citation>
    <scope>NUCLEOTIDE SEQUENCE</scope>
</reference>
<feature type="region of interest" description="Disordered" evidence="10">
    <location>
        <begin position="1"/>
        <end position="69"/>
    </location>
</feature>
<feature type="non-terminal residue" evidence="12">
    <location>
        <position position="863"/>
    </location>
</feature>
<keyword evidence="3 8" id="KW-0238">DNA-binding</keyword>
<evidence type="ECO:0000256" key="2">
    <source>
        <dbReference type="ARBA" id="ARBA00023054"/>
    </source>
</evidence>
<keyword evidence="1" id="KW-0805">Transcription regulation</keyword>
<dbReference type="AlphaFoldDB" id="Q4SLS6"/>
<feature type="region of interest" description="Disordered" evidence="10">
    <location>
        <begin position="365"/>
        <end position="412"/>
    </location>
</feature>
<feature type="compositionally biased region" description="Polar residues" evidence="10">
    <location>
        <begin position="385"/>
        <end position="412"/>
    </location>
</feature>
<feature type="region of interest" description="Disordered" evidence="10">
    <location>
        <begin position="829"/>
        <end position="863"/>
    </location>
</feature>
<feature type="coiled-coil region" evidence="9">
    <location>
        <begin position="173"/>
        <end position="214"/>
    </location>
</feature>
<keyword evidence="4" id="KW-0804">Transcription</keyword>
<dbReference type="CDD" id="cd22017">
    <property type="entry name" value="HMG-box_HMG20A"/>
    <property type="match status" value="1"/>
</dbReference>
<accession>Q4SLS6</accession>
<name>Q4SLS6_TETNG</name>
<evidence type="ECO:0000256" key="4">
    <source>
        <dbReference type="ARBA" id="ARBA00023163"/>
    </source>
</evidence>